<dbReference type="RefSeq" id="XP_019513713.1">
    <property type="nucleotide sequence ID" value="XM_019658168.1"/>
</dbReference>
<keyword evidence="1" id="KW-1133">Transmembrane helix</keyword>
<gene>
    <name evidence="3" type="primary">LOC109391007</name>
</gene>
<organism evidence="2 3">
    <name type="scientific">Hipposideros armiger</name>
    <name type="common">Great Himalayan leaf-nosed bat</name>
    <dbReference type="NCBI Taxonomy" id="186990"/>
    <lineage>
        <taxon>Eukaryota</taxon>
        <taxon>Metazoa</taxon>
        <taxon>Chordata</taxon>
        <taxon>Craniata</taxon>
        <taxon>Vertebrata</taxon>
        <taxon>Euteleostomi</taxon>
        <taxon>Mammalia</taxon>
        <taxon>Eutheria</taxon>
        <taxon>Laurasiatheria</taxon>
        <taxon>Chiroptera</taxon>
        <taxon>Yinpterochiroptera</taxon>
        <taxon>Rhinolophoidea</taxon>
        <taxon>Hipposideridae</taxon>
        <taxon>Hipposideros</taxon>
    </lineage>
</organism>
<dbReference type="GeneID" id="109391007"/>
<feature type="transmembrane region" description="Helical" evidence="1">
    <location>
        <begin position="38"/>
        <end position="60"/>
    </location>
</feature>
<protein>
    <submittedName>
        <fullName evidence="3">Outer dense fiber protein 4-like</fullName>
    </submittedName>
</protein>
<dbReference type="Gene3D" id="1.20.140.150">
    <property type="match status" value="1"/>
</dbReference>
<feature type="transmembrane region" description="Helical" evidence="1">
    <location>
        <begin position="200"/>
        <end position="221"/>
    </location>
</feature>
<name>A0A8B7SMT1_HIPAR</name>
<feature type="transmembrane region" description="Helical" evidence="1">
    <location>
        <begin position="175"/>
        <end position="193"/>
    </location>
</feature>
<evidence type="ECO:0000313" key="3">
    <source>
        <dbReference type="RefSeq" id="XP_019513713.1"/>
    </source>
</evidence>
<evidence type="ECO:0000256" key="1">
    <source>
        <dbReference type="SAM" id="Phobius"/>
    </source>
</evidence>
<sequence>MSQKAPSNHQITQCRRRHSQLPIGWRLLYGAKKISRQLSLLLSLAGMVIIGLISLGQPWIHFQVPLTSPGDPAGPLTISINTIFFVQCADTSCLHEYDQNAYLLDFSWAFLLFAGINSFFLCMILINIIFFTSSNLPMLDFSNFIISILTGTSIMLGVLFYLMQAHEYLQEGMTYRLGQSFYLAWTGIFFFLMTGLRRGWGFFSYLNYMNFWSTLALQAIWT</sequence>
<keyword evidence="2" id="KW-1185">Reference proteome</keyword>
<proteinExistence type="predicted"/>
<dbReference type="KEGG" id="hai:109391007"/>
<accession>A0A8B7SMT1</accession>
<dbReference type="AlphaFoldDB" id="A0A8B7SMT1"/>
<keyword evidence="1" id="KW-0812">Transmembrane</keyword>
<feature type="transmembrane region" description="Helical" evidence="1">
    <location>
        <begin position="108"/>
        <end position="132"/>
    </location>
</feature>
<feature type="transmembrane region" description="Helical" evidence="1">
    <location>
        <begin position="144"/>
        <end position="163"/>
    </location>
</feature>
<dbReference type="Proteomes" id="UP000694851">
    <property type="component" value="Unplaced"/>
</dbReference>
<dbReference type="OrthoDB" id="9628566at2759"/>
<evidence type="ECO:0000313" key="2">
    <source>
        <dbReference type="Proteomes" id="UP000694851"/>
    </source>
</evidence>
<keyword evidence="1" id="KW-0472">Membrane</keyword>
<reference evidence="3" key="1">
    <citation type="submission" date="2025-08" db="UniProtKB">
        <authorList>
            <consortium name="RefSeq"/>
        </authorList>
    </citation>
    <scope>IDENTIFICATION</scope>
    <source>
        <tissue evidence="3">Muscle</tissue>
    </source>
</reference>